<evidence type="ECO:0000313" key="1">
    <source>
        <dbReference type="EMBL" id="KAL0187632.1"/>
    </source>
</evidence>
<gene>
    <name evidence="1" type="ORF">M9458_014731</name>
</gene>
<organism evidence="1 2">
    <name type="scientific">Cirrhinus mrigala</name>
    <name type="common">Mrigala</name>
    <dbReference type="NCBI Taxonomy" id="683832"/>
    <lineage>
        <taxon>Eukaryota</taxon>
        <taxon>Metazoa</taxon>
        <taxon>Chordata</taxon>
        <taxon>Craniata</taxon>
        <taxon>Vertebrata</taxon>
        <taxon>Euteleostomi</taxon>
        <taxon>Actinopterygii</taxon>
        <taxon>Neopterygii</taxon>
        <taxon>Teleostei</taxon>
        <taxon>Ostariophysi</taxon>
        <taxon>Cypriniformes</taxon>
        <taxon>Cyprinidae</taxon>
        <taxon>Labeoninae</taxon>
        <taxon>Labeonini</taxon>
        <taxon>Cirrhinus</taxon>
    </lineage>
</organism>
<dbReference type="EMBL" id="JAMKFB020000007">
    <property type="protein sequence ID" value="KAL0187632.1"/>
    <property type="molecule type" value="Genomic_DNA"/>
</dbReference>
<name>A0ABD0QP53_CIRMR</name>
<evidence type="ECO:0000313" key="2">
    <source>
        <dbReference type="Proteomes" id="UP001529510"/>
    </source>
</evidence>
<comment type="caution">
    <text evidence="1">The sequence shown here is derived from an EMBL/GenBank/DDBJ whole genome shotgun (WGS) entry which is preliminary data.</text>
</comment>
<protein>
    <submittedName>
        <fullName evidence="1">Uncharacterized protein</fullName>
    </submittedName>
</protein>
<feature type="non-terminal residue" evidence="1">
    <location>
        <position position="65"/>
    </location>
</feature>
<reference evidence="1 2" key="1">
    <citation type="submission" date="2024-05" db="EMBL/GenBank/DDBJ databases">
        <title>Genome sequencing and assembly of Indian major carp, Cirrhinus mrigala (Hamilton, 1822).</title>
        <authorList>
            <person name="Mohindra V."/>
            <person name="Chowdhury L.M."/>
            <person name="Lal K."/>
            <person name="Jena J.K."/>
        </authorList>
    </citation>
    <scope>NUCLEOTIDE SEQUENCE [LARGE SCALE GENOMIC DNA]</scope>
    <source>
        <strain evidence="1">CM1030</strain>
        <tissue evidence="1">Blood</tissue>
    </source>
</reference>
<accession>A0ABD0QP53</accession>
<dbReference type="Proteomes" id="UP001529510">
    <property type="component" value="Unassembled WGS sequence"/>
</dbReference>
<sequence>MSALSAEGDLRSVLCGPSVDRILEFNSANEKEEFQNITCSLTANQLLQARRVFTQNLDNMKLLNA</sequence>
<dbReference type="AlphaFoldDB" id="A0ABD0QP53"/>
<proteinExistence type="predicted"/>
<keyword evidence="2" id="KW-1185">Reference proteome</keyword>